<dbReference type="Proteomes" id="UP001633002">
    <property type="component" value="Unassembled WGS sequence"/>
</dbReference>
<evidence type="ECO:0000313" key="2">
    <source>
        <dbReference type="EMBL" id="KAL3695601.1"/>
    </source>
</evidence>
<protein>
    <submittedName>
        <fullName evidence="2">Uncharacterized protein</fullName>
    </submittedName>
</protein>
<keyword evidence="1" id="KW-1133">Transmembrane helix</keyword>
<feature type="transmembrane region" description="Helical" evidence="1">
    <location>
        <begin position="123"/>
        <end position="143"/>
    </location>
</feature>
<comment type="caution">
    <text evidence="2">The sequence shown here is derived from an EMBL/GenBank/DDBJ whole genome shotgun (WGS) entry which is preliminary data.</text>
</comment>
<name>A0ABD3HXL3_9MARC</name>
<reference evidence="2 3" key="1">
    <citation type="submission" date="2024-09" db="EMBL/GenBank/DDBJ databases">
        <title>Chromosome-scale assembly of Riccia sorocarpa.</title>
        <authorList>
            <person name="Paukszto L."/>
        </authorList>
    </citation>
    <scope>NUCLEOTIDE SEQUENCE [LARGE SCALE GENOMIC DNA]</scope>
    <source>
        <strain evidence="2">LP-2024</strain>
        <tissue evidence="2">Aerial parts of the thallus</tissue>
    </source>
</reference>
<accession>A0ABD3HXL3</accession>
<keyword evidence="3" id="KW-1185">Reference proteome</keyword>
<keyword evidence="1" id="KW-0812">Transmembrane</keyword>
<feature type="transmembrane region" description="Helical" evidence="1">
    <location>
        <begin position="155"/>
        <end position="175"/>
    </location>
</feature>
<evidence type="ECO:0000313" key="3">
    <source>
        <dbReference type="Proteomes" id="UP001633002"/>
    </source>
</evidence>
<organism evidence="2 3">
    <name type="scientific">Riccia sorocarpa</name>
    <dbReference type="NCBI Taxonomy" id="122646"/>
    <lineage>
        <taxon>Eukaryota</taxon>
        <taxon>Viridiplantae</taxon>
        <taxon>Streptophyta</taxon>
        <taxon>Embryophyta</taxon>
        <taxon>Marchantiophyta</taxon>
        <taxon>Marchantiopsida</taxon>
        <taxon>Marchantiidae</taxon>
        <taxon>Marchantiales</taxon>
        <taxon>Ricciaceae</taxon>
        <taxon>Riccia</taxon>
    </lineage>
</organism>
<dbReference type="EMBL" id="JBJQOH010000002">
    <property type="protein sequence ID" value="KAL3695601.1"/>
    <property type="molecule type" value="Genomic_DNA"/>
</dbReference>
<keyword evidence="1" id="KW-0472">Membrane</keyword>
<feature type="transmembrane region" description="Helical" evidence="1">
    <location>
        <begin position="92"/>
        <end position="111"/>
    </location>
</feature>
<proteinExistence type="predicted"/>
<dbReference type="AlphaFoldDB" id="A0ABD3HXL3"/>
<feature type="transmembrane region" description="Helical" evidence="1">
    <location>
        <begin position="181"/>
        <end position="199"/>
    </location>
</feature>
<evidence type="ECO:0000256" key="1">
    <source>
        <dbReference type="SAM" id="Phobius"/>
    </source>
</evidence>
<feature type="transmembrane region" description="Helical" evidence="1">
    <location>
        <begin position="253"/>
        <end position="274"/>
    </location>
</feature>
<sequence length="291" mass="32120">MSADVLAGFLPWTVEYLKSNEGAKRILDHIFPPEIQEICPAPFHQFSIGGNLLSVRWPLVAVFCIIGFVSGITMGSKLLYTQRRGSQQVSGYFMWGSTFIWYGLMCLGGLFTHSIQTSHAHVFYLLDVIATGCSGMSSVGGFLSAWELIDDRRMIWKVLATSVYAILCFLAVNTTPMQRDMVYVLPSLACILFLVNHRMTFGRKERSGKLTAADDPRVRGAEKGLDIGVLGTCLAIVSVAADRYLCQILGSHGGFLVWVFIGCDISLFGAYKFITELRSLSPTSAFKLKDV</sequence>
<feature type="transmembrane region" description="Helical" evidence="1">
    <location>
        <begin position="57"/>
        <end position="80"/>
    </location>
</feature>
<gene>
    <name evidence="2" type="ORF">R1sor_009677</name>
</gene>